<dbReference type="SUPFAM" id="SSF54695">
    <property type="entry name" value="POZ domain"/>
    <property type="match status" value="1"/>
</dbReference>
<dbReference type="Proteomes" id="UP001303760">
    <property type="component" value="Unassembled WGS sequence"/>
</dbReference>
<reference evidence="1" key="2">
    <citation type="submission" date="2023-05" db="EMBL/GenBank/DDBJ databases">
        <authorList>
            <consortium name="Lawrence Berkeley National Laboratory"/>
            <person name="Steindorff A."/>
            <person name="Hensen N."/>
            <person name="Bonometti L."/>
            <person name="Westerberg I."/>
            <person name="Brannstrom I.O."/>
            <person name="Guillou S."/>
            <person name="Cros-Aarteil S."/>
            <person name="Calhoun S."/>
            <person name="Haridas S."/>
            <person name="Kuo A."/>
            <person name="Mondo S."/>
            <person name="Pangilinan J."/>
            <person name="Riley R."/>
            <person name="Labutti K."/>
            <person name="Andreopoulos B."/>
            <person name="Lipzen A."/>
            <person name="Chen C."/>
            <person name="Yanf M."/>
            <person name="Daum C."/>
            <person name="Ng V."/>
            <person name="Clum A."/>
            <person name="Ohm R."/>
            <person name="Martin F."/>
            <person name="Silar P."/>
            <person name="Natvig D."/>
            <person name="Lalanne C."/>
            <person name="Gautier V."/>
            <person name="Ament-Velasquez S.L."/>
            <person name="Kruys A."/>
            <person name="Hutchinson M.I."/>
            <person name="Powell A.J."/>
            <person name="Barry K."/>
            <person name="Miller A.N."/>
            <person name="Grigoriev I.V."/>
            <person name="Debuchy R."/>
            <person name="Gladieux P."/>
            <person name="Thoren M.H."/>
            <person name="Johannesson H."/>
        </authorList>
    </citation>
    <scope>NUCLEOTIDE SEQUENCE</scope>
    <source>
        <strain evidence="1">CBS 532.94</strain>
    </source>
</reference>
<name>A0AAN7C7R7_9PEZI</name>
<evidence type="ECO:0000313" key="2">
    <source>
        <dbReference type="Proteomes" id="UP001303760"/>
    </source>
</evidence>
<protein>
    <submittedName>
        <fullName evidence="1">Uncharacterized protein</fullName>
    </submittedName>
</protein>
<dbReference type="AlphaFoldDB" id="A0AAN7C7R7"/>
<dbReference type="PANTHER" id="PTHR47843:SF5">
    <property type="entry name" value="BTB_POZ DOMAIN PROTEIN"/>
    <property type="match status" value="1"/>
</dbReference>
<keyword evidence="2" id="KW-1185">Reference proteome</keyword>
<reference evidence="1" key="1">
    <citation type="journal article" date="2023" name="Mol. Phylogenet. Evol.">
        <title>Genome-scale phylogeny and comparative genomics of the fungal order Sordariales.</title>
        <authorList>
            <person name="Hensen N."/>
            <person name="Bonometti L."/>
            <person name="Westerberg I."/>
            <person name="Brannstrom I.O."/>
            <person name="Guillou S."/>
            <person name="Cros-Aarteil S."/>
            <person name="Calhoun S."/>
            <person name="Haridas S."/>
            <person name="Kuo A."/>
            <person name="Mondo S."/>
            <person name="Pangilinan J."/>
            <person name="Riley R."/>
            <person name="LaButti K."/>
            <person name="Andreopoulos B."/>
            <person name="Lipzen A."/>
            <person name="Chen C."/>
            <person name="Yan M."/>
            <person name="Daum C."/>
            <person name="Ng V."/>
            <person name="Clum A."/>
            <person name="Steindorff A."/>
            <person name="Ohm R.A."/>
            <person name="Martin F."/>
            <person name="Silar P."/>
            <person name="Natvig D.O."/>
            <person name="Lalanne C."/>
            <person name="Gautier V."/>
            <person name="Ament-Velasquez S.L."/>
            <person name="Kruys A."/>
            <person name="Hutchinson M.I."/>
            <person name="Powell A.J."/>
            <person name="Barry K."/>
            <person name="Miller A.N."/>
            <person name="Grigoriev I.V."/>
            <person name="Debuchy R."/>
            <person name="Gladieux P."/>
            <person name="Hiltunen Thoren M."/>
            <person name="Johannesson H."/>
        </authorList>
    </citation>
    <scope>NUCLEOTIDE SEQUENCE</scope>
    <source>
        <strain evidence="1">CBS 532.94</strain>
    </source>
</reference>
<accession>A0AAN7C7R7</accession>
<dbReference type="EMBL" id="MU860161">
    <property type="protein sequence ID" value="KAK4236991.1"/>
    <property type="molecule type" value="Genomic_DNA"/>
</dbReference>
<dbReference type="InterPro" id="IPR011333">
    <property type="entry name" value="SKP1/BTB/POZ_sf"/>
</dbReference>
<dbReference type="Gene3D" id="3.30.710.10">
    <property type="entry name" value="Potassium Channel Kv1.1, Chain A"/>
    <property type="match status" value="1"/>
</dbReference>
<sequence>MFIGDWKENTARLIELEEADDSVVEAMLRFMYYFDYNNIHGVSTRIFNAQVYSFADKYMIPALKDLAEKEFQAAITTGWAMDDFPLAAAEVYNSTPEDDRGLRDLAGEVAGESIKRLLQDEQFRNLLRENL</sequence>
<dbReference type="PANTHER" id="PTHR47843">
    <property type="entry name" value="BTB DOMAIN-CONTAINING PROTEIN-RELATED"/>
    <property type="match status" value="1"/>
</dbReference>
<evidence type="ECO:0000313" key="1">
    <source>
        <dbReference type="EMBL" id="KAK4236991.1"/>
    </source>
</evidence>
<gene>
    <name evidence="1" type="ORF">C8A03DRAFT_35067</name>
</gene>
<comment type="caution">
    <text evidence="1">The sequence shown here is derived from an EMBL/GenBank/DDBJ whole genome shotgun (WGS) entry which is preliminary data.</text>
</comment>
<organism evidence="1 2">
    <name type="scientific">Achaetomium macrosporum</name>
    <dbReference type="NCBI Taxonomy" id="79813"/>
    <lineage>
        <taxon>Eukaryota</taxon>
        <taxon>Fungi</taxon>
        <taxon>Dikarya</taxon>
        <taxon>Ascomycota</taxon>
        <taxon>Pezizomycotina</taxon>
        <taxon>Sordariomycetes</taxon>
        <taxon>Sordariomycetidae</taxon>
        <taxon>Sordariales</taxon>
        <taxon>Chaetomiaceae</taxon>
        <taxon>Achaetomium</taxon>
    </lineage>
</organism>
<proteinExistence type="predicted"/>